<gene>
    <name evidence="6" type="ORF">pdul_cds_769</name>
</gene>
<dbReference type="InterPro" id="IPR050392">
    <property type="entry name" value="Collagen/C1q_domain"/>
</dbReference>
<dbReference type="GeneID" id="16512040"/>
<dbReference type="Proteomes" id="UP000201566">
    <property type="component" value="Segment"/>
</dbReference>
<evidence type="ECO:0000256" key="1">
    <source>
        <dbReference type="ARBA" id="ARBA00004613"/>
    </source>
</evidence>
<dbReference type="InterPro" id="IPR008160">
    <property type="entry name" value="Collagen"/>
</dbReference>
<dbReference type="Pfam" id="PF01391">
    <property type="entry name" value="Collagen"/>
    <property type="match status" value="1"/>
</dbReference>
<feature type="region of interest" description="Disordered" evidence="4">
    <location>
        <begin position="1"/>
        <end position="109"/>
    </location>
</feature>
<keyword evidence="2" id="KW-0964">Secreted</keyword>
<feature type="domain" description="C1q" evidence="5">
    <location>
        <begin position="116"/>
        <end position="265"/>
    </location>
</feature>
<dbReference type="KEGG" id="vg:16512040"/>
<dbReference type="InterPro" id="IPR001073">
    <property type="entry name" value="C1q_dom"/>
</dbReference>
<sequence length="265" mass="26459">MDNHRLCPCRTRPDARSGRAAAATADDESARAVHARPCRTILSRVGTRGPPGPPGLLGPAGPPGSRGTPGSVGAAGPVGPQGPAGPSGLPGPPGVVGPQGPPGPEGITISSNVAFRADGVAAQVVTSTVPVTVAYENEIYDLENGVAADNYDPATSTFTAPVAGVYRFSAMASGTLVSGEPTVSLVLTTSAVGQGPTRALFRIFDIAGADDNYSGNVVGDFQLAAGDTVTPQISLSPDGGNFTLVPVGTVTRTFMGSLVFETPPA</sequence>
<dbReference type="EMBL" id="KC977570">
    <property type="protein sequence ID" value="AGO82957.1"/>
    <property type="molecule type" value="Genomic_DNA"/>
</dbReference>
<dbReference type="InterPro" id="IPR008983">
    <property type="entry name" value="Tumour_necrosis_fac-like_dom"/>
</dbReference>
<dbReference type="PANTHER" id="PTHR15427">
    <property type="entry name" value="EMILIN ELASTIN MICROFIBRIL INTERFACE-LOCATED PROTEIN ELASTIN MICROFIBRIL INTERFACER"/>
    <property type="match status" value="1"/>
</dbReference>
<organism evidence="6 7">
    <name type="scientific">Pandoravirus dulcis</name>
    <dbReference type="NCBI Taxonomy" id="1349409"/>
    <lineage>
        <taxon>Viruses</taxon>
        <taxon>Pandoravirus</taxon>
    </lineage>
</organism>
<dbReference type="PROSITE" id="PS50871">
    <property type="entry name" value="C1Q"/>
    <property type="match status" value="1"/>
</dbReference>
<accession>S4VRQ9</accession>
<dbReference type="SUPFAM" id="SSF49842">
    <property type="entry name" value="TNF-like"/>
    <property type="match status" value="1"/>
</dbReference>
<name>S4VRQ9_9VIRU</name>
<comment type="subcellular location">
    <subcellularLocation>
        <location evidence="1">Secreted</location>
    </subcellularLocation>
</comment>
<dbReference type="PANTHER" id="PTHR15427:SF33">
    <property type="entry name" value="COLLAGEN IV NC1 DOMAIN-CONTAINING PROTEIN"/>
    <property type="match status" value="1"/>
</dbReference>
<reference evidence="6 7" key="1">
    <citation type="journal article" date="2013" name="Science">
        <title>Pandoraviruses: amoeba viruses with genomes up to 2.5 Mb reaching that of parasitic eukaryotes.</title>
        <authorList>
            <person name="Philippe N."/>
            <person name="Legendre M."/>
            <person name="Doutre G."/>
            <person name="Coute Y."/>
            <person name="Poirot O."/>
            <person name="Lescot M."/>
            <person name="Arslan D."/>
            <person name="Seltzer V."/>
            <person name="Bertaux L."/>
            <person name="Bruley C."/>
            <person name="Garin J."/>
            <person name="Claverie J.M."/>
            <person name="Abergel C."/>
        </authorList>
    </citation>
    <scope>NUCLEOTIDE SEQUENCE [LARGE SCALE GENOMIC DNA]</scope>
    <source>
        <strain evidence="6">Melbourne</strain>
    </source>
</reference>
<feature type="compositionally biased region" description="Pro residues" evidence="4">
    <location>
        <begin position="50"/>
        <end position="62"/>
    </location>
</feature>
<dbReference type="RefSeq" id="YP_008319626.1">
    <property type="nucleotide sequence ID" value="NC_021858.1"/>
</dbReference>
<evidence type="ECO:0000313" key="6">
    <source>
        <dbReference type="EMBL" id="AGO82957.1"/>
    </source>
</evidence>
<evidence type="ECO:0000256" key="4">
    <source>
        <dbReference type="SAM" id="MobiDB-lite"/>
    </source>
</evidence>
<protein>
    <submittedName>
        <fullName evidence="6">C1q incomplete domain containing protein</fullName>
    </submittedName>
</protein>
<evidence type="ECO:0000256" key="2">
    <source>
        <dbReference type="ARBA" id="ARBA00022525"/>
    </source>
</evidence>
<dbReference type="Gene3D" id="2.60.120.40">
    <property type="match status" value="1"/>
</dbReference>
<evidence type="ECO:0000256" key="3">
    <source>
        <dbReference type="ARBA" id="ARBA00022729"/>
    </source>
</evidence>
<proteinExistence type="predicted"/>
<keyword evidence="3" id="KW-0732">Signal</keyword>
<feature type="compositionally biased region" description="Pro residues" evidence="4">
    <location>
        <begin position="89"/>
        <end position="104"/>
    </location>
</feature>
<evidence type="ECO:0000259" key="5">
    <source>
        <dbReference type="PROSITE" id="PS50871"/>
    </source>
</evidence>
<feature type="compositionally biased region" description="Basic and acidic residues" evidence="4">
    <location>
        <begin position="1"/>
        <end position="17"/>
    </location>
</feature>
<evidence type="ECO:0000313" key="7">
    <source>
        <dbReference type="Proteomes" id="UP000201566"/>
    </source>
</evidence>
<feature type="compositionally biased region" description="Low complexity" evidence="4">
    <location>
        <begin position="69"/>
        <end position="78"/>
    </location>
</feature>